<organism evidence="7 8">
    <name type="scientific">Deinococcus radiopugnans ATCC 19172</name>
    <dbReference type="NCBI Taxonomy" id="585398"/>
    <lineage>
        <taxon>Bacteria</taxon>
        <taxon>Thermotogati</taxon>
        <taxon>Deinococcota</taxon>
        <taxon>Deinococci</taxon>
        <taxon>Deinococcales</taxon>
        <taxon>Deinococcaceae</taxon>
        <taxon>Deinococcus</taxon>
    </lineage>
</organism>
<reference evidence="6 9" key="2">
    <citation type="submission" date="2020-08" db="EMBL/GenBank/DDBJ databases">
        <title>Genomic Encyclopedia of Type Strains, Phase IV (KMG-IV): sequencing the most valuable type-strain genomes for metagenomic binning, comparative biology and taxonomic classification.</title>
        <authorList>
            <person name="Goeker M."/>
        </authorList>
    </citation>
    <scope>NUCLEOTIDE SEQUENCE [LARGE SCALE GENOMIC DNA]</scope>
    <source>
        <strain evidence="6 9">DSM 12027</strain>
    </source>
</reference>
<gene>
    <name evidence="7" type="ORF">FHR04_19530</name>
    <name evidence="6" type="ORF">HNQ04_004059</name>
</gene>
<evidence type="ECO:0000256" key="3">
    <source>
        <dbReference type="ARBA" id="ARBA00022989"/>
    </source>
</evidence>
<dbReference type="AlphaFoldDB" id="A0A5C4XMK6"/>
<comment type="caution">
    <text evidence="7">The sequence shown here is derived from an EMBL/GenBank/DDBJ whole genome shotgun (WGS) entry which is preliminary data.</text>
</comment>
<sequence>MTPHQPESESAPAPPARPQSTSQEGETLAWKLHALQLRLLGWSAQHGVTLLRLALGVVFLWFGAQKFFPGVSVAQDLATDTISVLTLGTVGPQVSLPVLATWECLIGLGLLSGRFLPATLLLLVQMAGTFAPLILFPGETFKIVPWVPNLEGQYIIKNLVLAAAALVVGATARGGKLIYDAQAAEVAEHTQALHERFRRRFHQEPEE</sequence>
<dbReference type="GO" id="GO:0016020">
    <property type="term" value="C:membrane"/>
    <property type="evidence" value="ECO:0007669"/>
    <property type="project" value="UniProtKB-SubCell"/>
</dbReference>
<evidence type="ECO:0000313" key="7">
    <source>
        <dbReference type="EMBL" id="TNM64703.1"/>
    </source>
</evidence>
<evidence type="ECO:0000313" key="9">
    <source>
        <dbReference type="Proteomes" id="UP000629870"/>
    </source>
</evidence>
<keyword evidence="2" id="KW-0812">Transmembrane</keyword>
<evidence type="ECO:0000313" key="6">
    <source>
        <dbReference type="EMBL" id="MBB6018778.1"/>
    </source>
</evidence>
<evidence type="ECO:0000256" key="2">
    <source>
        <dbReference type="ARBA" id="ARBA00022692"/>
    </source>
</evidence>
<keyword evidence="3" id="KW-1133">Transmembrane helix</keyword>
<dbReference type="Proteomes" id="UP000629870">
    <property type="component" value="Unassembled WGS sequence"/>
</dbReference>
<name>A0A5C4XMK6_9DEIO</name>
<protein>
    <submittedName>
        <fullName evidence="7">DoxX family protein</fullName>
    </submittedName>
    <submittedName>
        <fullName evidence="6">Membrane protein YphA (DoxX/SURF4 family)</fullName>
    </submittedName>
</protein>
<evidence type="ECO:0000256" key="1">
    <source>
        <dbReference type="ARBA" id="ARBA00004141"/>
    </source>
</evidence>
<feature type="compositionally biased region" description="Low complexity" evidence="5">
    <location>
        <begin position="1"/>
        <end position="11"/>
    </location>
</feature>
<keyword evidence="4" id="KW-0472">Membrane</keyword>
<dbReference type="Proteomes" id="UP000313988">
    <property type="component" value="Unassembled WGS sequence"/>
</dbReference>
<dbReference type="InterPro" id="IPR032808">
    <property type="entry name" value="DoxX"/>
</dbReference>
<dbReference type="Pfam" id="PF07681">
    <property type="entry name" value="DoxX"/>
    <property type="match status" value="1"/>
</dbReference>
<proteinExistence type="predicted"/>
<comment type="subcellular location">
    <subcellularLocation>
        <location evidence="1">Membrane</location>
        <topology evidence="1">Multi-pass membrane protein</topology>
    </subcellularLocation>
</comment>
<reference evidence="7 8" key="1">
    <citation type="submission" date="2019-06" db="EMBL/GenBank/DDBJ databases">
        <title>Genome sequence of Deinococcus radiopugnans ATCC 19172.</title>
        <authorList>
            <person name="Maclea K.S."/>
            <person name="Maynard C.R."/>
        </authorList>
    </citation>
    <scope>NUCLEOTIDE SEQUENCE [LARGE SCALE GENOMIC DNA]</scope>
    <source>
        <strain evidence="7 8">ATCC 19172</strain>
    </source>
</reference>
<evidence type="ECO:0000256" key="4">
    <source>
        <dbReference type="ARBA" id="ARBA00023136"/>
    </source>
</evidence>
<dbReference type="OrthoDB" id="265224at2"/>
<evidence type="ECO:0000256" key="5">
    <source>
        <dbReference type="SAM" id="MobiDB-lite"/>
    </source>
</evidence>
<feature type="region of interest" description="Disordered" evidence="5">
    <location>
        <begin position="1"/>
        <end position="23"/>
    </location>
</feature>
<dbReference type="RefSeq" id="WP_139404863.1">
    <property type="nucleotide sequence ID" value="NZ_JACHEW010000042.1"/>
</dbReference>
<dbReference type="EMBL" id="JACHEW010000042">
    <property type="protein sequence ID" value="MBB6018778.1"/>
    <property type="molecule type" value="Genomic_DNA"/>
</dbReference>
<keyword evidence="9" id="KW-1185">Reference proteome</keyword>
<accession>A0A5C4XMK6</accession>
<evidence type="ECO:0000313" key="8">
    <source>
        <dbReference type="Proteomes" id="UP000313988"/>
    </source>
</evidence>
<dbReference type="EMBL" id="VDMO01000039">
    <property type="protein sequence ID" value="TNM64703.1"/>
    <property type="molecule type" value="Genomic_DNA"/>
</dbReference>